<dbReference type="EMBL" id="JARXIC010000035">
    <property type="protein sequence ID" value="MDQ8195851.1"/>
    <property type="molecule type" value="Genomic_DNA"/>
</dbReference>
<keyword evidence="1" id="KW-0472">Membrane</keyword>
<dbReference type="Proteomes" id="UP001243717">
    <property type="component" value="Unassembled WGS sequence"/>
</dbReference>
<feature type="transmembrane region" description="Helical" evidence="1">
    <location>
        <begin position="6"/>
        <end position="28"/>
    </location>
</feature>
<name>A0ABU1AM36_9BACT</name>
<reference evidence="2 3" key="1">
    <citation type="submission" date="2023-04" db="EMBL/GenBank/DDBJ databases">
        <title>A novel bacteria isolated from coastal sediment.</title>
        <authorList>
            <person name="Liu X.-J."/>
            <person name="Du Z.-J."/>
        </authorList>
    </citation>
    <scope>NUCLEOTIDE SEQUENCE [LARGE SCALE GENOMIC DNA]</scope>
    <source>
        <strain evidence="2 3">SDUM461004</strain>
    </source>
</reference>
<sequence length="51" mass="5792">MLQTIFNFLVLLAFGVILVFVVGTALHFKLKKQNKQSREEALKVQSDEPSD</sequence>
<gene>
    <name evidence="2" type="ORF">QEH59_15565</name>
</gene>
<protein>
    <submittedName>
        <fullName evidence="2">Uncharacterized protein</fullName>
    </submittedName>
</protein>
<accession>A0ABU1AM36</accession>
<evidence type="ECO:0000256" key="1">
    <source>
        <dbReference type="SAM" id="Phobius"/>
    </source>
</evidence>
<keyword evidence="1" id="KW-0812">Transmembrane</keyword>
<comment type="caution">
    <text evidence="2">The sequence shown here is derived from an EMBL/GenBank/DDBJ whole genome shotgun (WGS) entry which is preliminary data.</text>
</comment>
<dbReference type="RefSeq" id="WP_308986299.1">
    <property type="nucleotide sequence ID" value="NZ_JARXIC010000035.1"/>
</dbReference>
<keyword evidence="1" id="KW-1133">Transmembrane helix</keyword>
<evidence type="ECO:0000313" key="2">
    <source>
        <dbReference type="EMBL" id="MDQ8195851.1"/>
    </source>
</evidence>
<evidence type="ECO:0000313" key="3">
    <source>
        <dbReference type="Proteomes" id="UP001243717"/>
    </source>
</evidence>
<organism evidence="2 3">
    <name type="scientific">Thalassobacterium sedimentorum</name>
    <dbReference type="NCBI Taxonomy" id="3041258"/>
    <lineage>
        <taxon>Bacteria</taxon>
        <taxon>Pseudomonadati</taxon>
        <taxon>Verrucomicrobiota</taxon>
        <taxon>Opitutia</taxon>
        <taxon>Puniceicoccales</taxon>
        <taxon>Coraliomargaritaceae</taxon>
        <taxon>Thalassobacterium</taxon>
    </lineage>
</organism>
<proteinExistence type="predicted"/>
<keyword evidence="3" id="KW-1185">Reference proteome</keyword>